<gene>
    <name evidence="2" type="ORF">SAMN02745129_3843</name>
</gene>
<feature type="signal peptide" evidence="1">
    <location>
        <begin position="1"/>
        <end position="18"/>
    </location>
</feature>
<dbReference type="EMBL" id="FQXG01000006">
    <property type="protein sequence ID" value="SHI05266.1"/>
    <property type="molecule type" value="Genomic_DNA"/>
</dbReference>
<dbReference type="Proteomes" id="UP000184268">
    <property type="component" value="Unassembled WGS sequence"/>
</dbReference>
<feature type="chain" id="PRO_5009915134" description="DUF2268 domain-containing protein" evidence="1">
    <location>
        <begin position="19"/>
        <end position="268"/>
    </location>
</feature>
<keyword evidence="1" id="KW-0732">Signal</keyword>
<evidence type="ECO:0000313" key="2">
    <source>
        <dbReference type="EMBL" id="SHI05266.1"/>
    </source>
</evidence>
<evidence type="ECO:0000313" key="3">
    <source>
        <dbReference type="Proteomes" id="UP000184268"/>
    </source>
</evidence>
<proteinExistence type="predicted"/>
<dbReference type="RefSeq" id="WP_067662615.1">
    <property type="nucleotide sequence ID" value="NZ_FQXG01000006.1"/>
</dbReference>
<organism evidence="2 3">
    <name type="scientific">Ferrimonas marina</name>
    <dbReference type="NCBI Taxonomy" id="299255"/>
    <lineage>
        <taxon>Bacteria</taxon>
        <taxon>Pseudomonadati</taxon>
        <taxon>Pseudomonadota</taxon>
        <taxon>Gammaproteobacteria</taxon>
        <taxon>Alteromonadales</taxon>
        <taxon>Ferrimonadaceae</taxon>
        <taxon>Ferrimonas</taxon>
    </lineage>
</organism>
<name>A0A1M5XZX4_9GAMM</name>
<reference evidence="2 3" key="1">
    <citation type="submission" date="2016-11" db="EMBL/GenBank/DDBJ databases">
        <authorList>
            <person name="Jaros S."/>
            <person name="Januszkiewicz K."/>
            <person name="Wedrychowicz H."/>
        </authorList>
    </citation>
    <scope>NUCLEOTIDE SEQUENCE [LARGE SCALE GENOMIC DNA]</scope>
    <source>
        <strain evidence="2 3">DSM 16917</strain>
    </source>
</reference>
<evidence type="ECO:0008006" key="4">
    <source>
        <dbReference type="Google" id="ProtNLM"/>
    </source>
</evidence>
<dbReference type="OrthoDB" id="6258463at2"/>
<sequence length="268" mass="30287">MRSYLWAIGLLMMGNAQAQTDPFYANAPLQRTAPTAFALQPESRDWVRRQTAMTQAQGEALVEAVQADAELYHAIAQWTELDPEAQHRALRRLFVLECQVLGITPPTLLIDNHSYPGKTVYFDFSQPGPGTVYLNPDKLASMPSHASLAFLLHETRHSYQWQLAQSGEGQQASGYDAAFAAQQGLEGFSFSDFLMLLNEYEAFQFGNYVLGRLTDWRISLANMGTYASQYDDQGQLKLDLSRWPDGEDWLSRYNRLAQPHWQARQAGN</sequence>
<dbReference type="AlphaFoldDB" id="A0A1M5XZX4"/>
<evidence type="ECO:0000256" key="1">
    <source>
        <dbReference type="SAM" id="SignalP"/>
    </source>
</evidence>
<protein>
    <recommendedName>
        <fullName evidence="4">DUF2268 domain-containing protein</fullName>
    </recommendedName>
</protein>
<accession>A0A1M5XZX4</accession>
<keyword evidence="3" id="KW-1185">Reference proteome</keyword>